<dbReference type="InterPro" id="IPR055132">
    <property type="entry name" value="RNase_J_b_CASP"/>
</dbReference>
<dbReference type="GO" id="GO:0016787">
    <property type="term" value="F:hydrolase activity"/>
    <property type="evidence" value="ECO:0007669"/>
    <property type="project" value="UniProtKB-KW"/>
</dbReference>
<dbReference type="GO" id="GO:0046872">
    <property type="term" value="F:metal ion binding"/>
    <property type="evidence" value="ECO:0007669"/>
    <property type="project" value="UniProtKB-KW"/>
</dbReference>
<protein>
    <submittedName>
        <fullName evidence="7">Ribonuclease J</fullName>
    </submittedName>
</protein>
<keyword evidence="1" id="KW-0479">Metal-binding</keyword>
<sequence length="549" mass="61759">MNHINIFALGGLDENGKNCYVLEYNEKIYIINAGTKVPINSQNGVDTLIPDFTYLEKNKEKIVGVFVTDVKNETFSALPWLLMHIPNLNIYTSSFNKIMIADRLSKYKIMNKDYKIISLSKMAKLGEIFVQPIELAGSMPGHIGFDFITPDGDVLFMFNFVEGNLGIYGKLDFQHLKTGFTKRKLIALVVDSGRANYSGKAVDKINLPESIKDVFMSAKDNERIIIGAYDEEMVSIHQILELAMKTNRPIITYGKTYGQLFYLMQKENPNLKLPEQIDYKMANKSDNAVVLVTGAIERLYSRFLRITDNNDVFLKLKPTDNVIMIAPPIAGLESIAAVSLDDIARITPKISDVSNKEFYRHRPARQDLIDLVNALQPQYVIPVQGLYRYLSEAAKCISKEAKIKPQNCLLLQNGKIAHFINGKLSSTKGKIKGIGDVIIDGFGIGDISTEVIAEREILGRDGAIIITSTYNSNTKKLTGRTQINIIGAISKEDKKEAEELIISTIVSLLETEEFEGLKDFQNRARHVIRKRIFKTFNKEPMIIVSLNQN</sequence>
<evidence type="ECO:0000256" key="2">
    <source>
        <dbReference type="ARBA" id="ARBA00022801"/>
    </source>
</evidence>
<reference evidence="7 8" key="1">
    <citation type="submission" date="2020-05" db="EMBL/GenBank/DDBJ databases">
        <title>Novel Mycoplasma species detected in Mirounga angustirostris (northern elephant seal) from the USA.</title>
        <authorList>
            <person name="Volokhov D.V."/>
        </authorList>
    </citation>
    <scope>NUCLEOTIDE SEQUENCE [LARGE SCALE GENOMIC DNA]</scope>
    <source>
        <strain evidence="7 8">Mirounga ES2806-GEN</strain>
    </source>
</reference>
<dbReference type="Proteomes" id="UP000500686">
    <property type="component" value="Chromosome"/>
</dbReference>
<dbReference type="Pfam" id="PF17770">
    <property type="entry name" value="RNase_J_C"/>
    <property type="match status" value="1"/>
</dbReference>
<dbReference type="Gene3D" id="3.60.15.10">
    <property type="entry name" value="Ribonuclease Z/Hydroxyacylglutathione hydrolase-like"/>
    <property type="match status" value="1"/>
</dbReference>
<dbReference type="InterPro" id="IPR036866">
    <property type="entry name" value="RibonucZ/Hydroxyglut_hydro"/>
</dbReference>
<dbReference type="RefSeq" id="WP_171111161.1">
    <property type="nucleotide sequence ID" value="NZ_CP053096.1"/>
</dbReference>
<evidence type="ECO:0000256" key="1">
    <source>
        <dbReference type="ARBA" id="ARBA00022723"/>
    </source>
</evidence>
<keyword evidence="3" id="KW-0862">Zinc</keyword>
<dbReference type="PANTHER" id="PTHR43694">
    <property type="entry name" value="RIBONUCLEASE J"/>
    <property type="match status" value="1"/>
</dbReference>
<organism evidence="7 8">
    <name type="scientific">Mycoplasma miroungigenitalium</name>
    <dbReference type="NCBI Taxonomy" id="754515"/>
    <lineage>
        <taxon>Bacteria</taxon>
        <taxon>Bacillati</taxon>
        <taxon>Mycoplasmatota</taxon>
        <taxon>Mollicutes</taxon>
        <taxon>Mycoplasmataceae</taxon>
        <taxon>Mycoplasma</taxon>
    </lineage>
</organism>
<evidence type="ECO:0000259" key="6">
    <source>
        <dbReference type="Pfam" id="PF22505"/>
    </source>
</evidence>
<accession>A0A6M4JBF9</accession>
<dbReference type="Pfam" id="PF07521">
    <property type="entry name" value="RMMBL"/>
    <property type="match status" value="1"/>
</dbReference>
<keyword evidence="8" id="KW-1185">Reference proteome</keyword>
<dbReference type="InterPro" id="IPR041636">
    <property type="entry name" value="RNase_J_C"/>
</dbReference>
<dbReference type="CDD" id="cd07714">
    <property type="entry name" value="RNaseJ_MBL-fold"/>
    <property type="match status" value="1"/>
</dbReference>
<evidence type="ECO:0000259" key="4">
    <source>
        <dbReference type="Pfam" id="PF07521"/>
    </source>
</evidence>
<dbReference type="EMBL" id="CP053096">
    <property type="protein sequence ID" value="QJR43429.1"/>
    <property type="molecule type" value="Genomic_DNA"/>
</dbReference>
<feature type="domain" description="Zn-dependent metallo-hydrolase RNA specificity" evidence="4">
    <location>
        <begin position="362"/>
        <end position="404"/>
    </location>
</feature>
<keyword evidence="2" id="KW-0378">Hydrolase</keyword>
<evidence type="ECO:0000313" key="7">
    <source>
        <dbReference type="EMBL" id="QJR43429.1"/>
    </source>
</evidence>
<proteinExistence type="predicted"/>
<dbReference type="InterPro" id="IPR011108">
    <property type="entry name" value="RMMBL"/>
</dbReference>
<name>A0A6M4JBF9_9MOLU</name>
<evidence type="ECO:0000313" key="8">
    <source>
        <dbReference type="Proteomes" id="UP000500686"/>
    </source>
</evidence>
<dbReference type="SUPFAM" id="SSF56281">
    <property type="entry name" value="Metallo-hydrolase/oxidoreductase"/>
    <property type="match status" value="1"/>
</dbReference>
<evidence type="ECO:0000259" key="5">
    <source>
        <dbReference type="Pfam" id="PF17770"/>
    </source>
</evidence>
<feature type="domain" description="Ribonuclease J beta-CASP" evidence="6">
    <location>
        <begin position="222"/>
        <end position="334"/>
    </location>
</feature>
<dbReference type="InterPro" id="IPR042173">
    <property type="entry name" value="RNase_J_2"/>
</dbReference>
<feature type="domain" description="Ribonuclease J C-terminal" evidence="5">
    <location>
        <begin position="451"/>
        <end position="545"/>
    </location>
</feature>
<gene>
    <name evidence="7" type="ORF">HLA87_01350</name>
</gene>
<evidence type="ECO:0000256" key="3">
    <source>
        <dbReference type="ARBA" id="ARBA00022833"/>
    </source>
</evidence>
<dbReference type="PANTHER" id="PTHR43694:SF1">
    <property type="entry name" value="RIBONUCLEASE J"/>
    <property type="match status" value="1"/>
</dbReference>
<dbReference type="KEGG" id="mmir:HLA87_01350"/>
<dbReference type="Pfam" id="PF22505">
    <property type="entry name" value="RNase_J_b_CASP"/>
    <property type="match status" value="1"/>
</dbReference>
<dbReference type="Gene3D" id="3.10.20.580">
    <property type="match status" value="1"/>
</dbReference>
<dbReference type="AlphaFoldDB" id="A0A6M4JBF9"/>
<dbReference type="Gene3D" id="3.40.50.10710">
    <property type="entry name" value="Metallo-hydrolase/oxidoreductase"/>
    <property type="match status" value="1"/>
</dbReference>